<evidence type="ECO:0000256" key="3">
    <source>
        <dbReference type="ARBA" id="ARBA00022679"/>
    </source>
</evidence>
<dbReference type="GO" id="GO:0050684">
    <property type="term" value="P:regulation of mRNA processing"/>
    <property type="evidence" value="ECO:0007669"/>
    <property type="project" value="TreeGrafter"/>
</dbReference>
<evidence type="ECO:0000256" key="9">
    <source>
        <dbReference type="PROSITE-ProRule" id="PRU10141"/>
    </source>
</evidence>
<dbReference type="InterPro" id="IPR000719">
    <property type="entry name" value="Prot_kinase_dom"/>
</dbReference>
<dbReference type="PANTHER" id="PTHR47634">
    <property type="entry name" value="PROTEIN KINASE DOMAIN-CONTAINING PROTEIN-RELATED"/>
    <property type="match status" value="1"/>
</dbReference>
<keyword evidence="6 9" id="KW-0067">ATP-binding</keyword>
<feature type="compositionally biased region" description="Basic and acidic residues" evidence="10">
    <location>
        <begin position="105"/>
        <end position="121"/>
    </location>
</feature>
<organism evidence="12 13">
    <name type="scientific">Linnemannia elongata AG-77</name>
    <dbReference type="NCBI Taxonomy" id="1314771"/>
    <lineage>
        <taxon>Eukaryota</taxon>
        <taxon>Fungi</taxon>
        <taxon>Fungi incertae sedis</taxon>
        <taxon>Mucoromycota</taxon>
        <taxon>Mortierellomycotina</taxon>
        <taxon>Mortierellomycetes</taxon>
        <taxon>Mortierellales</taxon>
        <taxon>Mortierellaceae</taxon>
        <taxon>Linnemannia</taxon>
    </lineage>
</organism>
<feature type="domain" description="Protein kinase" evidence="11">
    <location>
        <begin position="214"/>
        <end position="640"/>
    </location>
</feature>
<feature type="region of interest" description="Disordered" evidence="10">
    <location>
        <begin position="390"/>
        <end position="449"/>
    </location>
</feature>
<comment type="catalytic activity">
    <reaction evidence="7">
        <text>L-threonyl-[protein] + ATP = O-phospho-L-threonyl-[protein] + ADP + H(+)</text>
        <dbReference type="Rhea" id="RHEA:46608"/>
        <dbReference type="Rhea" id="RHEA-COMP:11060"/>
        <dbReference type="Rhea" id="RHEA-COMP:11605"/>
        <dbReference type="ChEBI" id="CHEBI:15378"/>
        <dbReference type="ChEBI" id="CHEBI:30013"/>
        <dbReference type="ChEBI" id="CHEBI:30616"/>
        <dbReference type="ChEBI" id="CHEBI:61977"/>
        <dbReference type="ChEBI" id="CHEBI:456216"/>
        <dbReference type="EC" id="2.7.11.1"/>
    </reaction>
</comment>
<evidence type="ECO:0000256" key="6">
    <source>
        <dbReference type="ARBA" id="ARBA00022840"/>
    </source>
</evidence>
<reference evidence="12 13" key="1">
    <citation type="submission" date="2016-05" db="EMBL/GenBank/DDBJ databases">
        <title>Genome sequencing reveals origins of a unique bacterial endosymbiosis in the earliest lineages of terrestrial Fungi.</title>
        <authorList>
            <consortium name="DOE Joint Genome Institute"/>
            <person name="Uehling J."/>
            <person name="Gryganskyi A."/>
            <person name="Hameed K."/>
            <person name="Tschaplinski T."/>
            <person name="Misztal P."/>
            <person name="Wu S."/>
            <person name="Desiro A."/>
            <person name="Vande Pol N."/>
            <person name="Du Z.-Y."/>
            <person name="Zienkiewicz A."/>
            <person name="Zienkiewicz K."/>
            <person name="Morin E."/>
            <person name="Tisserant E."/>
            <person name="Splivallo R."/>
            <person name="Hainaut M."/>
            <person name="Henrissat B."/>
            <person name="Ohm R."/>
            <person name="Kuo A."/>
            <person name="Yan J."/>
            <person name="Lipzen A."/>
            <person name="Nolan M."/>
            <person name="Labutti K."/>
            <person name="Barry K."/>
            <person name="Goldstein A."/>
            <person name="Labbe J."/>
            <person name="Schadt C."/>
            <person name="Tuskan G."/>
            <person name="Grigoriev I."/>
            <person name="Martin F."/>
            <person name="Vilgalys R."/>
            <person name="Bonito G."/>
        </authorList>
    </citation>
    <scope>NUCLEOTIDE SEQUENCE [LARGE SCALE GENOMIC DNA]</scope>
    <source>
        <strain evidence="12 13">AG-77</strain>
    </source>
</reference>
<dbReference type="EMBL" id="KV442034">
    <property type="protein sequence ID" value="OAQ30524.1"/>
    <property type="molecule type" value="Genomic_DNA"/>
</dbReference>
<dbReference type="InterPro" id="IPR017441">
    <property type="entry name" value="Protein_kinase_ATP_BS"/>
</dbReference>
<keyword evidence="2" id="KW-0723">Serine/threonine-protein kinase</keyword>
<feature type="binding site" evidence="9">
    <location>
        <position position="243"/>
    </location>
    <ligand>
        <name>ATP</name>
        <dbReference type="ChEBI" id="CHEBI:30616"/>
    </ligand>
</feature>
<evidence type="ECO:0000256" key="1">
    <source>
        <dbReference type="ARBA" id="ARBA00012513"/>
    </source>
</evidence>
<keyword evidence="13" id="KW-1185">Reference proteome</keyword>
<feature type="region of interest" description="Disordered" evidence="10">
    <location>
        <begin position="455"/>
        <end position="474"/>
    </location>
</feature>
<evidence type="ECO:0000313" key="13">
    <source>
        <dbReference type="Proteomes" id="UP000078512"/>
    </source>
</evidence>
<dbReference type="Gene3D" id="3.30.200.20">
    <property type="entry name" value="Phosphorylase Kinase, domain 1"/>
    <property type="match status" value="1"/>
</dbReference>
<evidence type="ECO:0000259" key="11">
    <source>
        <dbReference type="PROSITE" id="PS50011"/>
    </source>
</evidence>
<dbReference type="STRING" id="1314771.A0A197K232"/>
<keyword evidence="5 12" id="KW-0418">Kinase</keyword>
<evidence type="ECO:0000256" key="2">
    <source>
        <dbReference type="ARBA" id="ARBA00022527"/>
    </source>
</evidence>
<keyword evidence="4 9" id="KW-0547">Nucleotide-binding</keyword>
<dbReference type="GO" id="GO:0004674">
    <property type="term" value="F:protein serine/threonine kinase activity"/>
    <property type="evidence" value="ECO:0007669"/>
    <property type="project" value="UniProtKB-KW"/>
</dbReference>
<feature type="compositionally biased region" description="Low complexity" evidence="10">
    <location>
        <begin position="410"/>
        <end position="421"/>
    </location>
</feature>
<keyword evidence="3" id="KW-0808">Transferase</keyword>
<dbReference type="GO" id="GO:0005524">
    <property type="term" value="F:ATP binding"/>
    <property type="evidence" value="ECO:0007669"/>
    <property type="project" value="UniProtKB-UniRule"/>
</dbReference>
<dbReference type="InterPro" id="IPR011009">
    <property type="entry name" value="Kinase-like_dom_sf"/>
</dbReference>
<feature type="compositionally biased region" description="Basic and acidic residues" evidence="10">
    <location>
        <begin position="427"/>
        <end position="439"/>
    </location>
</feature>
<dbReference type="PROSITE" id="PS00108">
    <property type="entry name" value="PROTEIN_KINASE_ST"/>
    <property type="match status" value="1"/>
</dbReference>
<dbReference type="PROSITE" id="PS00107">
    <property type="entry name" value="PROTEIN_KINASE_ATP"/>
    <property type="match status" value="1"/>
</dbReference>
<gene>
    <name evidence="12" type="ORF">K457DRAFT_431395</name>
</gene>
<dbReference type="EC" id="2.7.11.1" evidence="1"/>
<dbReference type="OrthoDB" id="978at2759"/>
<dbReference type="FunFam" id="1.10.510.10:FF:000409">
    <property type="entry name" value="CMGC/SRPK protein kinase"/>
    <property type="match status" value="1"/>
</dbReference>
<name>A0A197K232_9FUNG</name>
<dbReference type="GO" id="GO:0000245">
    <property type="term" value="P:spliceosomal complex assembly"/>
    <property type="evidence" value="ECO:0007669"/>
    <property type="project" value="TreeGrafter"/>
</dbReference>
<evidence type="ECO:0000256" key="5">
    <source>
        <dbReference type="ARBA" id="ARBA00022777"/>
    </source>
</evidence>
<evidence type="ECO:0000256" key="10">
    <source>
        <dbReference type="SAM" id="MobiDB-lite"/>
    </source>
</evidence>
<dbReference type="FunFam" id="3.30.200.20:FF:000076">
    <property type="entry name" value="CMGC/SRPK protein kinase"/>
    <property type="match status" value="1"/>
</dbReference>
<dbReference type="Pfam" id="PF00069">
    <property type="entry name" value="Pkinase"/>
    <property type="match status" value="2"/>
</dbReference>
<dbReference type="AlphaFoldDB" id="A0A197K232"/>
<dbReference type="Gene3D" id="1.10.510.10">
    <property type="entry name" value="Transferase(Phosphotransferase) domain 1"/>
    <property type="match status" value="1"/>
</dbReference>
<feature type="compositionally biased region" description="Basic and acidic residues" evidence="10">
    <location>
        <begin position="175"/>
        <end position="186"/>
    </location>
</feature>
<comment type="catalytic activity">
    <reaction evidence="8">
        <text>L-seryl-[protein] + ATP = O-phospho-L-seryl-[protein] + ADP + H(+)</text>
        <dbReference type="Rhea" id="RHEA:17989"/>
        <dbReference type="Rhea" id="RHEA-COMP:9863"/>
        <dbReference type="Rhea" id="RHEA-COMP:11604"/>
        <dbReference type="ChEBI" id="CHEBI:15378"/>
        <dbReference type="ChEBI" id="CHEBI:29999"/>
        <dbReference type="ChEBI" id="CHEBI:30616"/>
        <dbReference type="ChEBI" id="CHEBI:83421"/>
        <dbReference type="ChEBI" id="CHEBI:456216"/>
        <dbReference type="EC" id="2.7.11.1"/>
    </reaction>
</comment>
<dbReference type="GO" id="GO:0005634">
    <property type="term" value="C:nucleus"/>
    <property type="evidence" value="ECO:0007669"/>
    <property type="project" value="TreeGrafter"/>
</dbReference>
<dbReference type="SUPFAM" id="SSF56112">
    <property type="entry name" value="Protein kinase-like (PK-like)"/>
    <property type="match status" value="1"/>
</dbReference>
<evidence type="ECO:0000256" key="4">
    <source>
        <dbReference type="ARBA" id="ARBA00022741"/>
    </source>
</evidence>
<evidence type="ECO:0000256" key="8">
    <source>
        <dbReference type="ARBA" id="ARBA00048679"/>
    </source>
</evidence>
<feature type="compositionally biased region" description="Polar residues" evidence="10">
    <location>
        <begin position="149"/>
        <end position="158"/>
    </location>
</feature>
<dbReference type="InterPro" id="IPR051334">
    <property type="entry name" value="SRPK"/>
</dbReference>
<sequence length="661" mass="74702">MNCLCLFNTVQQSLSPNALLLVPSGGLFSSLSFPSSWLHPSSLTHTSRLSMDRKRKSSITAAINTRKPKTTRTELGANSYQYAGDSRSSHSSSRMSSGTMTQSRVDIRPSSEVSRQPDYHNNHRNHTSSDQQHHHHHNNHRDYDHDYGKNNSNSNQSYDRQDYSRGSESGQPYDHAVDSDRNSIHSDEEEDLSDYKKDGYHHVRVGDRFHDDRYLVLRKLGWGHFSTVWLAKDTVMNRHVALKIVKSAKHYTETALDEIKLLEKIVKTNPSAPGRKYVVELLDHFIHHGPNGSHVCMVFEVLGENLLSMIKRYRNQGIPVHLVQQILYQVLMGLDYMHRECGIIHTDLKPENVLVCVDDVEQVVKKLMGDTDYSDAATFAEQYRRSSKVVTSKPLTHGAHTESTQGGGRSSESSLSTATTSIAHSGRTKDDQGDREPAGDNKSTVRGHDLETATAAESTATMSESQSIDDSQMPTTITVKIADLGNACWEDRHFTDDIQTRQYRSPEVLIGAEWGTSADVWSVACMAFELISTDYLFDPQSGGANYTKDDDHMAQIIELMGDLPRKMIASGKYSRELFNSKGELRKIRKLRMWPIRDVLREKYVMPEEEALLLADFLEKMLQLDPSKRAPAGKMARHPWLRYKLDAANIPAPESDERTRTL</sequence>
<evidence type="ECO:0000313" key="12">
    <source>
        <dbReference type="EMBL" id="OAQ30524.1"/>
    </source>
</evidence>
<dbReference type="GO" id="GO:0005737">
    <property type="term" value="C:cytoplasm"/>
    <property type="evidence" value="ECO:0007669"/>
    <property type="project" value="TreeGrafter"/>
</dbReference>
<evidence type="ECO:0000256" key="7">
    <source>
        <dbReference type="ARBA" id="ARBA00047899"/>
    </source>
</evidence>
<dbReference type="SMART" id="SM00220">
    <property type="entry name" value="S_TKc"/>
    <property type="match status" value="1"/>
</dbReference>
<protein>
    <recommendedName>
        <fullName evidence="1">non-specific serine/threonine protein kinase</fullName>
        <ecNumber evidence="1">2.7.11.1</ecNumber>
    </recommendedName>
</protein>
<feature type="region of interest" description="Disordered" evidence="10">
    <location>
        <begin position="66"/>
        <end position="193"/>
    </location>
</feature>
<dbReference type="Proteomes" id="UP000078512">
    <property type="component" value="Unassembled WGS sequence"/>
</dbReference>
<feature type="compositionally biased region" description="Low complexity" evidence="10">
    <location>
        <begin position="455"/>
        <end position="466"/>
    </location>
</feature>
<dbReference type="PANTHER" id="PTHR47634:SF9">
    <property type="entry name" value="PROTEIN KINASE DOMAIN-CONTAINING PROTEIN-RELATED"/>
    <property type="match status" value="1"/>
</dbReference>
<proteinExistence type="predicted"/>
<dbReference type="InterPro" id="IPR008271">
    <property type="entry name" value="Ser/Thr_kinase_AS"/>
</dbReference>
<dbReference type="CDD" id="cd14136">
    <property type="entry name" value="STKc_SRPK"/>
    <property type="match status" value="1"/>
</dbReference>
<accession>A0A197K232</accession>
<dbReference type="PROSITE" id="PS50011">
    <property type="entry name" value="PROTEIN_KINASE_DOM"/>
    <property type="match status" value="1"/>
</dbReference>